<dbReference type="InterPro" id="IPR011701">
    <property type="entry name" value="MFS"/>
</dbReference>
<comment type="caution">
    <text evidence="7">The sequence shown here is derived from an EMBL/GenBank/DDBJ whole genome shotgun (WGS) entry which is preliminary data.</text>
</comment>
<name>A0A7K0DKG8_9NOCA</name>
<evidence type="ECO:0000256" key="1">
    <source>
        <dbReference type="ARBA" id="ARBA00004651"/>
    </source>
</evidence>
<comment type="subcellular location">
    <subcellularLocation>
        <location evidence="1">Cell membrane</location>
        <topology evidence="1">Multi-pass membrane protein</topology>
    </subcellularLocation>
</comment>
<evidence type="ECO:0000256" key="3">
    <source>
        <dbReference type="ARBA" id="ARBA00022989"/>
    </source>
</evidence>
<dbReference type="Proteomes" id="UP000431401">
    <property type="component" value="Unassembled WGS sequence"/>
</dbReference>
<keyword evidence="8" id="KW-1185">Reference proteome</keyword>
<feature type="domain" description="Major facilitator superfamily (MFS) profile" evidence="6">
    <location>
        <begin position="21"/>
        <end position="505"/>
    </location>
</feature>
<evidence type="ECO:0000256" key="5">
    <source>
        <dbReference type="SAM" id="Phobius"/>
    </source>
</evidence>
<dbReference type="GO" id="GO:0005886">
    <property type="term" value="C:plasma membrane"/>
    <property type="evidence" value="ECO:0007669"/>
    <property type="project" value="UniProtKB-SubCell"/>
</dbReference>
<reference evidence="7 8" key="1">
    <citation type="submission" date="2019-10" db="EMBL/GenBank/DDBJ databases">
        <title>Nocardia macrotermitis sp. nov. and Nocardia aurantia sp. nov., isolated from the gut of fungus growing-termite Macrotermes natalensis.</title>
        <authorList>
            <person name="Benndorf R."/>
            <person name="Schwitalla J."/>
            <person name="Martin K."/>
            <person name="De Beer W."/>
            <person name="Kaster A.-K."/>
            <person name="Vollmers J."/>
            <person name="Poulsen M."/>
            <person name="Beemelmanns C."/>
        </authorList>
    </citation>
    <scope>NUCLEOTIDE SEQUENCE [LARGE SCALE GENOMIC DNA]</scope>
    <source>
        <strain evidence="7 8">RB56</strain>
    </source>
</reference>
<feature type="transmembrane region" description="Helical" evidence="5">
    <location>
        <begin position="205"/>
        <end position="225"/>
    </location>
</feature>
<feature type="transmembrane region" description="Helical" evidence="5">
    <location>
        <begin position="410"/>
        <end position="429"/>
    </location>
</feature>
<keyword evidence="4 5" id="KW-0472">Membrane</keyword>
<dbReference type="InterPro" id="IPR036259">
    <property type="entry name" value="MFS_trans_sf"/>
</dbReference>
<sequence>MTDQRVLERPATLSAWQRRWTLIVSCLGVGLVMASMAALYTALPQIATATGATQSQLTWMVDGYTLILAALLLPAGALGDRYGRRGMLIAGLTVFSAGSILALTVHEPMWVIVARMISGIGAALVMPSTLSILTGVFPPEHWGRAVGVWAAVAGSGGVIGLVGSGVLLRYWSWPSIFVVLAAVAAVLAVAALAMPGSREPDHPRIDLPGSVTSAAAIGLLVYGLTEAPEYGWRAPQTIALLAGAAVAGAVFVIVELRTTRPLLPVRLFAHRAFSTGVTSLMLQFVVTFGLALILVQYLQLVLGYSPLRSTLAVAPMAGPLLPLAVIAPMLMRWIGLRWMTVTGLATMSAGLFLLLRLHPDTHYSAIVLPLALVGAGIGLCATPATAVIIGTTPTAKHGVAAAVNDAARELGAAIGIAMSGGVLAAGYHHRIQPALPGLPEQIRGPVGDSLAGALAVTAQAGPEGRPLTAAAIDAFMHGIHQSVLALAIVATVGAVVTLASPDTRHVDRLTEEPTDD</sequence>
<proteinExistence type="predicted"/>
<feature type="transmembrane region" description="Helical" evidence="5">
    <location>
        <begin position="63"/>
        <end position="79"/>
    </location>
</feature>
<dbReference type="PANTHER" id="PTHR42718">
    <property type="entry name" value="MAJOR FACILITATOR SUPERFAMILY MULTIDRUG TRANSPORTER MFSC"/>
    <property type="match status" value="1"/>
</dbReference>
<dbReference type="InterPro" id="IPR020846">
    <property type="entry name" value="MFS_dom"/>
</dbReference>
<feature type="transmembrane region" description="Helical" evidence="5">
    <location>
        <begin position="363"/>
        <end position="389"/>
    </location>
</feature>
<feature type="transmembrane region" description="Helical" evidence="5">
    <location>
        <begin position="338"/>
        <end position="357"/>
    </location>
</feature>
<dbReference type="SUPFAM" id="SSF103473">
    <property type="entry name" value="MFS general substrate transporter"/>
    <property type="match status" value="1"/>
</dbReference>
<evidence type="ECO:0000256" key="4">
    <source>
        <dbReference type="ARBA" id="ARBA00023136"/>
    </source>
</evidence>
<dbReference type="GO" id="GO:0022857">
    <property type="term" value="F:transmembrane transporter activity"/>
    <property type="evidence" value="ECO:0007669"/>
    <property type="project" value="InterPro"/>
</dbReference>
<feature type="transmembrane region" description="Helical" evidence="5">
    <location>
        <begin position="173"/>
        <end position="193"/>
    </location>
</feature>
<dbReference type="Gene3D" id="1.20.1250.20">
    <property type="entry name" value="MFS general substrate transporter like domains"/>
    <property type="match status" value="2"/>
</dbReference>
<dbReference type="AlphaFoldDB" id="A0A7K0DKG8"/>
<keyword evidence="2 5" id="KW-0812">Transmembrane</keyword>
<evidence type="ECO:0000313" key="8">
    <source>
        <dbReference type="Proteomes" id="UP000431401"/>
    </source>
</evidence>
<feature type="transmembrane region" description="Helical" evidence="5">
    <location>
        <begin position="479"/>
        <end position="499"/>
    </location>
</feature>
<feature type="transmembrane region" description="Helical" evidence="5">
    <location>
        <begin position="145"/>
        <end position="167"/>
    </location>
</feature>
<evidence type="ECO:0000313" key="7">
    <source>
        <dbReference type="EMBL" id="MQY25712.1"/>
    </source>
</evidence>
<evidence type="ECO:0000256" key="2">
    <source>
        <dbReference type="ARBA" id="ARBA00022692"/>
    </source>
</evidence>
<feature type="transmembrane region" description="Helical" evidence="5">
    <location>
        <begin position="237"/>
        <end position="256"/>
    </location>
</feature>
<feature type="transmembrane region" description="Helical" evidence="5">
    <location>
        <begin position="86"/>
        <end position="106"/>
    </location>
</feature>
<evidence type="ECO:0000259" key="6">
    <source>
        <dbReference type="PROSITE" id="PS50850"/>
    </source>
</evidence>
<gene>
    <name evidence="7" type="primary">qacA_1</name>
    <name evidence="7" type="ORF">NRB56_12690</name>
</gene>
<dbReference type="PANTHER" id="PTHR42718:SF42">
    <property type="entry name" value="EXPORT PROTEIN"/>
    <property type="match status" value="1"/>
</dbReference>
<organism evidence="7 8">
    <name type="scientific">Nocardia aurantia</name>
    <dbReference type="NCBI Taxonomy" id="2585199"/>
    <lineage>
        <taxon>Bacteria</taxon>
        <taxon>Bacillati</taxon>
        <taxon>Actinomycetota</taxon>
        <taxon>Actinomycetes</taxon>
        <taxon>Mycobacteriales</taxon>
        <taxon>Nocardiaceae</taxon>
        <taxon>Nocardia</taxon>
    </lineage>
</organism>
<dbReference type="RefSeq" id="WP_319942625.1">
    <property type="nucleotide sequence ID" value="NZ_WEGI01000002.1"/>
</dbReference>
<dbReference type="EMBL" id="WEGI01000002">
    <property type="protein sequence ID" value="MQY25712.1"/>
    <property type="molecule type" value="Genomic_DNA"/>
</dbReference>
<keyword evidence="3 5" id="KW-1133">Transmembrane helix</keyword>
<dbReference type="PROSITE" id="PS50850">
    <property type="entry name" value="MFS"/>
    <property type="match status" value="1"/>
</dbReference>
<dbReference type="Pfam" id="PF07690">
    <property type="entry name" value="MFS_1"/>
    <property type="match status" value="1"/>
</dbReference>
<accession>A0A7K0DKG8</accession>
<feature type="transmembrane region" description="Helical" evidence="5">
    <location>
        <begin position="277"/>
        <end position="298"/>
    </location>
</feature>
<feature type="transmembrane region" description="Helical" evidence="5">
    <location>
        <begin position="20"/>
        <end position="43"/>
    </location>
</feature>
<dbReference type="CDD" id="cd17321">
    <property type="entry name" value="MFS_MMR_MDR_like"/>
    <property type="match status" value="1"/>
</dbReference>
<feature type="transmembrane region" description="Helical" evidence="5">
    <location>
        <begin position="310"/>
        <end position="331"/>
    </location>
</feature>
<feature type="transmembrane region" description="Helical" evidence="5">
    <location>
        <begin position="112"/>
        <end position="133"/>
    </location>
</feature>
<protein>
    <submittedName>
        <fullName evidence="7">Antiseptic resistance protein</fullName>
    </submittedName>
</protein>